<organism evidence="1 2">
    <name type="scientific">Hymenobacter tibetensis</name>
    <dbReference type="NCBI Taxonomy" id="497967"/>
    <lineage>
        <taxon>Bacteria</taxon>
        <taxon>Pseudomonadati</taxon>
        <taxon>Bacteroidota</taxon>
        <taxon>Cytophagia</taxon>
        <taxon>Cytophagales</taxon>
        <taxon>Hymenobacteraceae</taxon>
        <taxon>Hymenobacter</taxon>
    </lineage>
</organism>
<sequence>MTETEVAFRAALHDENFSTAAVLLSQVVEARNEPIRHITPVQLLRLQIGCQQLLVQRPDIGAAALIQAANSYLPYSQS</sequence>
<gene>
    <name evidence="1" type="ORF">MTX78_11195</name>
</gene>
<dbReference type="RefSeq" id="WP_243802672.1">
    <property type="nucleotide sequence ID" value="NZ_CP094669.1"/>
</dbReference>
<evidence type="ECO:0000313" key="2">
    <source>
        <dbReference type="Proteomes" id="UP000831113"/>
    </source>
</evidence>
<keyword evidence="2" id="KW-1185">Reference proteome</keyword>
<protein>
    <submittedName>
        <fullName evidence="1">Uncharacterized protein</fullName>
    </submittedName>
</protein>
<name>A0ABY4D434_9BACT</name>
<accession>A0ABY4D434</accession>
<proteinExistence type="predicted"/>
<dbReference type="EMBL" id="CP094669">
    <property type="protein sequence ID" value="UOG77143.1"/>
    <property type="molecule type" value="Genomic_DNA"/>
</dbReference>
<reference evidence="1 2" key="1">
    <citation type="submission" date="2022-03" db="EMBL/GenBank/DDBJ databases">
        <title>Hymenobactersp. isolated from the air.</title>
        <authorList>
            <person name="Won M."/>
            <person name="Kwon S.-W."/>
        </authorList>
    </citation>
    <scope>NUCLEOTIDE SEQUENCE [LARGE SCALE GENOMIC DNA]</scope>
    <source>
        <strain evidence="1 2">KACC 21982</strain>
    </source>
</reference>
<evidence type="ECO:0000313" key="1">
    <source>
        <dbReference type="EMBL" id="UOG77143.1"/>
    </source>
</evidence>
<dbReference type="Proteomes" id="UP000831113">
    <property type="component" value="Chromosome"/>
</dbReference>